<protein>
    <recommendedName>
        <fullName evidence="2">LIN1 transcriptase</fullName>
    </recommendedName>
</protein>
<evidence type="ECO:0000313" key="1">
    <source>
        <dbReference type="EMBL" id="AES12257.1"/>
    </source>
</evidence>
<sequence>LFGIIKEEMLKKKNKTEGITLPGITVPDYKFSYEGIVIKTVWHLHKYRHVDQWNRIENPEMNLQLYGQLIFDSEGKNIQWKKDSLFNKWCWEDWAAICRRMKLDHLHTPYTKINSKWIKELNVRQETIKILEENTGSNFCDINHSNFLLDMSPKTRKTKAKMWNLIKIKSFCTASETDNKTKRQPSKWRDLKLSDTGLVSKI</sequence>
<evidence type="ECO:0008006" key="2">
    <source>
        <dbReference type="Google" id="ProtNLM"/>
    </source>
</evidence>
<name>G9L525_MUSPF</name>
<dbReference type="EMBL" id="JP023659">
    <property type="protein sequence ID" value="AES12257.1"/>
    <property type="molecule type" value="mRNA"/>
</dbReference>
<accession>G9L525</accession>
<organism evidence="1">
    <name type="scientific">Mustela putorius furo</name>
    <name type="common">European domestic ferret</name>
    <name type="synonym">Mustela furo</name>
    <dbReference type="NCBI Taxonomy" id="9669"/>
    <lineage>
        <taxon>Eukaryota</taxon>
        <taxon>Metazoa</taxon>
        <taxon>Chordata</taxon>
        <taxon>Craniata</taxon>
        <taxon>Vertebrata</taxon>
        <taxon>Euteleostomi</taxon>
        <taxon>Mammalia</taxon>
        <taxon>Eutheria</taxon>
        <taxon>Laurasiatheria</taxon>
        <taxon>Carnivora</taxon>
        <taxon>Caniformia</taxon>
        <taxon>Musteloidea</taxon>
        <taxon>Mustelidae</taxon>
        <taxon>Mustelinae</taxon>
        <taxon>Mustela</taxon>
    </lineage>
</organism>
<feature type="non-terminal residue" evidence="1">
    <location>
        <position position="202"/>
    </location>
</feature>
<dbReference type="AlphaFoldDB" id="G9L525"/>
<reference evidence="1" key="1">
    <citation type="journal article" date="2013" name="J. Virol.">
        <title>Sequencing, annotation, and characterization of the influenza ferret infectome.</title>
        <authorList>
            <person name="Leon A.J."/>
            <person name="Banner D."/>
            <person name="Xu L."/>
            <person name="Ran L."/>
            <person name="Peng Z."/>
            <person name="Yi K."/>
            <person name="Chen C."/>
            <person name="Xu F."/>
            <person name="Huang J."/>
            <person name="Zhao Z."/>
            <person name="Lin Z."/>
            <person name="Huang S.H."/>
            <person name="Fang Y."/>
            <person name="Kelvin A.A."/>
            <person name="Ross T.M."/>
            <person name="Farooqui A."/>
            <person name="Kelvin D.J."/>
        </authorList>
    </citation>
    <scope>NUCLEOTIDE SEQUENCE</scope>
    <source>
        <tissue evidence="1">Lungs</tissue>
    </source>
</reference>
<feature type="non-terminal residue" evidence="1">
    <location>
        <position position="1"/>
    </location>
</feature>
<dbReference type="PANTHER" id="PTHR19446">
    <property type="entry name" value="REVERSE TRANSCRIPTASES"/>
    <property type="match status" value="1"/>
</dbReference>
<proteinExistence type="evidence at transcript level"/>